<gene>
    <name evidence="1" type="ORF">FVEG_16184</name>
</gene>
<reference evidence="1 2" key="1">
    <citation type="journal article" date="2010" name="Nature">
        <title>Comparative genomics reveals mobile pathogenicity chromosomes in Fusarium.</title>
        <authorList>
            <person name="Ma L.J."/>
            <person name="van der Does H.C."/>
            <person name="Borkovich K.A."/>
            <person name="Coleman J.J."/>
            <person name="Daboussi M.J."/>
            <person name="Di Pietro A."/>
            <person name="Dufresne M."/>
            <person name="Freitag M."/>
            <person name="Grabherr M."/>
            <person name="Henrissat B."/>
            <person name="Houterman P.M."/>
            <person name="Kang S."/>
            <person name="Shim W.B."/>
            <person name="Woloshuk C."/>
            <person name="Xie X."/>
            <person name="Xu J.R."/>
            <person name="Antoniw J."/>
            <person name="Baker S.E."/>
            <person name="Bluhm B.H."/>
            <person name="Breakspear A."/>
            <person name="Brown D.W."/>
            <person name="Butchko R.A."/>
            <person name="Chapman S."/>
            <person name="Coulson R."/>
            <person name="Coutinho P.M."/>
            <person name="Danchin E.G."/>
            <person name="Diener A."/>
            <person name="Gale L.R."/>
            <person name="Gardiner D.M."/>
            <person name="Goff S."/>
            <person name="Hammond-Kosack K.E."/>
            <person name="Hilburn K."/>
            <person name="Hua-Van A."/>
            <person name="Jonkers W."/>
            <person name="Kazan K."/>
            <person name="Kodira C.D."/>
            <person name="Koehrsen M."/>
            <person name="Kumar L."/>
            <person name="Lee Y.H."/>
            <person name="Li L."/>
            <person name="Manners J.M."/>
            <person name="Miranda-Saavedra D."/>
            <person name="Mukherjee M."/>
            <person name="Park G."/>
            <person name="Park J."/>
            <person name="Park S.Y."/>
            <person name="Proctor R.H."/>
            <person name="Regev A."/>
            <person name="Ruiz-Roldan M.C."/>
            <person name="Sain D."/>
            <person name="Sakthikumar S."/>
            <person name="Sykes S."/>
            <person name="Schwartz D.C."/>
            <person name="Turgeon B.G."/>
            <person name="Wapinski I."/>
            <person name="Yoder O."/>
            <person name="Young S."/>
            <person name="Zeng Q."/>
            <person name="Zhou S."/>
            <person name="Galagan J."/>
            <person name="Cuomo C.A."/>
            <person name="Kistler H.C."/>
            <person name="Rep M."/>
        </authorList>
    </citation>
    <scope>NUCLEOTIDE SEQUENCE [LARGE SCALE GENOMIC DNA]</scope>
    <source>
        <strain evidence="2">M3125 / FGSC 7600</strain>
    </source>
</reference>
<name>W7MT56_GIBM7</name>
<dbReference type="RefSeq" id="XP_018753928.1">
    <property type="nucleotide sequence ID" value="XM_018905422.1"/>
</dbReference>
<protein>
    <submittedName>
        <fullName evidence="1">Uncharacterized protein</fullName>
    </submittedName>
</protein>
<organism evidence="1 2">
    <name type="scientific">Gibberella moniliformis (strain M3125 / FGSC 7600)</name>
    <name type="common">Maize ear and stalk rot fungus</name>
    <name type="synonym">Fusarium verticillioides</name>
    <dbReference type="NCBI Taxonomy" id="334819"/>
    <lineage>
        <taxon>Eukaryota</taxon>
        <taxon>Fungi</taxon>
        <taxon>Dikarya</taxon>
        <taxon>Ascomycota</taxon>
        <taxon>Pezizomycotina</taxon>
        <taxon>Sordariomycetes</taxon>
        <taxon>Hypocreomycetidae</taxon>
        <taxon>Hypocreales</taxon>
        <taxon>Nectriaceae</taxon>
        <taxon>Fusarium</taxon>
        <taxon>Fusarium fujikuroi species complex</taxon>
    </lineage>
</organism>
<sequence>MGKRKSSSKPMGPKKVRLPSRSLVVSFSYSLSVLGGPWGFCAHTNPERSPSYPLSHASSVTTKTRFRSSSIRRLVSDNSTAVSAGKSSNARSTICLRRSTFTVNGLTQQTPSPRRITQQSLATLAHLEQELDEVTERRSMKTTTSTTERMTINRFFYALCINTKTCYTHDSTTPFYAPTTRDI</sequence>
<dbReference type="VEuPathDB" id="FungiDB:FVEG_16184"/>
<dbReference type="KEGG" id="fvr:FVEG_16184"/>
<evidence type="ECO:0000313" key="1">
    <source>
        <dbReference type="EMBL" id="EWG47737.1"/>
    </source>
</evidence>
<evidence type="ECO:0000313" key="2">
    <source>
        <dbReference type="Proteomes" id="UP000009096"/>
    </source>
</evidence>
<dbReference type="EMBL" id="DS022251">
    <property type="protein sequence ID" value="EWG47737.1"/>
    <property type="molecule type" value="Genomic_DNA"/>
</dbReference>
<dbReference type="Proteomes" id="UP000009096">
    <property type="component" value="Chromosome 3"/>
</dbReference>
<dbReference type="GeneID" id="30073060"/>
<keyword evidence="2" id="KW-1185">Reference proteome</keyword>
<proteinExistence type="predicted"/>
<accession>W7MT56</accession>
<dbReference type="AlphaFoldDB" id="W7MT56"/>